<reference evidence="1" key="1">
    <citation type="submission" date="2022-08" db="EMBL/GenBank/DDBJ databases">
        <title>Whole genome sequencing of non-tuberculosis mycobacteria type-strains.</title>
        <authorList>
            <person name="Igarashi Y."/>
            <person name="Osugi A."/>
            <person name="Mitarai S."/>
        </authorList>
    </citation>
    <scope>NUCLEOTIDE SEQUENCE</scope>
    <source>
        <strain evidence="1">JCM 16369</strain>
    </source>
</reference>
<dbReference type="Pfam" id="PF13692">
    <property type="entry name" value="Glyco_trans_1_4"/>
    <property type="match status" value="1"/>
</dbReference>
<dbReference type="Proteomes" id="UP001055337">
    <property type="component" value="Chromosome"/>
</dbReference>
<gene>
    <name evidence="1" type="ORF">MI149_05490</name>
</gene>
<dbReference type="RefSeq" id="WP_240178977.1">
    <property type="nucleotide sequence ID" value="NZ_CP092362.2"/>
</dbReference>
<sequence length="308" mass="34287">MALHSHYNFDVVHHVTWGSLQMGSFMYKINAPFIFGPAGGGQVAPVAFKKYFGEAWSVEENRDRVGRILLKFNPACKAMLKKAMVVLASNDDTLRMAQVNGASNTTLALDPGLPHWFFPDVNLIKAPEGGTLKLLWVGRLMPRKGTLLLLDVMKELKDYRGITLTVVGDGPMRDVFLKTAKRYGLEATVEWKGRVPFAEVRGYYASHDVFFFTSLRDSCPMQLVEAMAFGMPVVTLDLHGQSLIVDADRGFKCSSDTPDIAIDNLKAAILELYSDPALIGRLSAGAFRFASLQRWDKKIDSIVDKFYP</sequence>
<dbReference type="SUPFAM" id="SSF53756">
    <property type="entry name" value="UDP-Glycosyltransferase/glycogen phosphorylase"/>
    <property type="match status" value="1"/>
</dbReference>
<dbReference type="PANTHER" id="PTHR45947:SF3">
    <property type="entry name" value="SULFOQUINOVOSYL TRANSFERASE SQD2"/>
    <property type="match status" value="1"/>
</dbReference>
<dbReference type="EMBL" id="CP092362">
    <property type="protein sequence ID" value="ULN42567.1"/>
    <property type="molecule type" value="Genomic_DNA"/>
</dbReference>
<dbReference type="PANTHER" id="PTHR45947">
    <property type="entry name" value="SULFOQUINOVOSYL TRANSFERASE SQD2"/>
    <property type="match status" value="1"/>
</dbReference>
<evidence type="ECO:0000313" key="1">
    <source>
        <dbReference type="EMBL" id="ULN42567.1"/>
    </source>
</evidence>
<proteinExistence type="predicted"/>
<organism evidence="1 2">
    <name type="scientific">Mycolicibacterium crocinum</name>
    <dbReference type="NCBI Taxonomy" id="388459"/>
    <lineage>
        <taxon>Bacteria</taxon>
        <taxon>Bacillati</taxon>
        <taxon>Actinomycetota</taxon>
        <taxon>Actinomycetes</taxon>
        <taxon>Mycobacteriales</taxon>
        <taxon>Mycobacteriaceae</taxon>
        <taxon>Mycolicibacterium</taxon>
    </lineage>
</organism>
<name>A0ABY3TPE4_9MYCO</name>
<dbReference type="CDD" id="cd03801">
    <property type="entry name" value="GT4_PimA-like"/>
    <property type="match status" value="1"/>
</dbReference>
<evidence type="ECO:0000313" key="2">
    <source>
        <dbReference type="Proteomes" id="UP001055337"/>
    </source>
</evidence>
<dbReference type="InterPro" id="IPR050194">
    <property type="entry name" value="Glycosyltransferase_grp1"/>
</dbReference>
<accession>A0ABY3TPE4</accession>
<keyword evidence="2" id="KW-1185">Reference proteome</keyword>
<protein>
    <submittedName>
        <fullName evidence="1">Glycosyltransferase family 4 protein</fullName>
    </submittedName>
</protein>
<dbReference type="Gene3D" id="3.40.50.2000">
    <property type="entry name" value="Glycogen Phosphorylase B"/>
    <property type="match status" value="2"/>
</dbReference>